<accession>Q6K5K8</accession>
<name>Q6K5K8_ORYSJ</name>
<evidence type="ECO:0000313" key="1">
    <source>
        <dbReference type="EMBL" id="BAD21632.1"/>
    </source>
</evidence>
<dbReference type="EMBL" id="AP005384">
    <property type="protein sequence ID" value="BAD22120.1"/>
    <property type="molecule type" value="Genomic_DNA"/>
</dbReference>
<gene>
    <name evidence="2" type="ORF">OJ1212_D02.5</name>
    <name evidence="1" type="ORF">OJ1568_B05.27</name>
</gene>
<evidence type="ECO:0000313" key="3">
    <source>
        <dbReference type="Proteomes" id="UP000000763"/>
    </source>
</evidence>
<sequence>MEAAAPAMLAPSSLGRRQLLLLPRRRVVTGAHAIRILDCEKRGHSGQGKEDKDVNSLVCKNRCAGKHRKLSRFGSRPGLPNYLEPDHLELSITLPGGVGQICAIRHTSRARIKPH</sequence>
<protein>
    <submittedName>
        <fullName evidence="2">Uncharacterized protein</fullName>
    </submittedName>
</protein>
<dbReference type="AlphaFoldDB" id="Q6K5K8"/>
<evidence type="ECO:0000313" key="2">
    <source>
        <dbReference type="EMBL" id="BAD22120.1"/>
    </source>
</evidence>
<dbReference type="EMBL" id="AP004092">
    <property type="protein sequence ID" value="BAD21632.1"/>
    <property type="molecule type" value="Genomic_DNA"/>
</dbReference>
<reference evidence="3" key="3">
    <citation type="journal article" date="2005" name="Nature">
        <title>The map-based sequence of the rice genome.</title>
        <authorList>
            <consortium name="International rice genome sequencing project (IRGSP)"/>
            <person name="Matsumoto T."/>
            <person name="Wu J."/>
            <person name="Kanamori H."/>
            <person name="Katayose Y."/>
            <person name="Fujisawa M."/>
            <person name="Namiki N."/>
            <person name="Mizuno H."/>
            <person name="Yamamoto K."/>
            <person name="Antonio B.A."/>
            <person name="Baba T."/>
            <person name="Sakata K."/>
            <person name="Nagamura Y."/>
            <person name="Aoki H."/>
            <person name="Arikawa K."/>
            <person name="Arita K."/>
            <person name="Bito T."/>
            <person name="Chiden Y."/>
            <person name="Fujitsuka N."/>
            <person name="Fukunaka R."/>
            <person name="Hamada M."/>
            <person name="Harada C."/>
            <person name="Hayashi A."/>
            <person name="Hijishita S."/>
            <person name="Honda M."/>
            <person name="Hosokawa S."/>
            <person name="Ichikawa Y."/>
            <person name="Idonuma A."/>
            <person name="Iijima M."/>
            <person name="Ikeda M."/>
            <person name="Ikeno M."/>
            <person name="Ito K."/>
            <person name="Ito S."/>
            <person name="Ito T."/>
            <person name="Ito Y."/>
            <person name="Ito Y."/>
            <person name="Iwabuchi A."/>
            <person name="Kamiya K."/>
            <person name="Karasawa W."/>
            <person name="Kurita K."/>
            <person name="Katagiri S."/>
            <person name="Kikuta A."/>
            <person name="Kobayashi H."/>
            <person name="Kobayashi N."/>
            <person name="Machita K."/>
            <person name="Maehara T."/>
            <person name="Masukawa M."/>
            <person name="Mizubayashi T."/>
            <person name="Mukai Y."/>
            <person name="Nagasaki H."/>
            <person name="Nagata Y."/>
            <person name="Naito S."/>
            <person name="Nakashima M."/>
            <person name="Nakama Y."/>
            <person name="Nakamichi Y."/>
            <person name="Nakamura M."/>
            <person name="Meguro A."/>
            <person name="Negishi M."/>
            <person name="Ohta I."/>
            <person name="Ohta T."/>
            <person name="Okamoto M."/>
            <person name="Ono N."/>
            <person name="Saji S."/>
            <person name="Sakaguchi M."/>
            <person name="Sakai K."/>
            <person name="Shibata M."/>
            <person name="Shimokawa T."/>
            <person name="Song J."/>
            <person name="Takazaki Y."/>
            <person name="Terasawa K."/>
            <person name="Tsugane M."/>
            <person name="Tsuji K."/>
            <person name="Ueda S."/>
            <person name="Waki K."/>
            <person name="Yamagata H."/>
            <person name="Yamamoto M."/>
            <person name="Yamamoto S."/>
            <person name="Yamane H."/>
            <person name="Yoshiki S."/>
            <person name="Yoshihara R."/>
            <person name="Yukawa K."/>
            <person name="Zhong H."/>
            <person name="Yano M."/>
            <person name="Yuan Q."/>
            <person name="Ouyang S."/>
            <person name="Liu J."/>
            <person name="Jones K.M."/>
            <person name="Gansberger K."/>
            <person name="Moffat K."/>
            <person name="Hill J."/>
            <person name="Bera J."/>
            <person name="Fadrosh D."/>
            <person name="Jin S."/>
            <person name="Johri S."/>
            <person name="Kim M."/>
            <person name="Overton L."/>
            <person name="Reardon M."/>
            <person name="Tsitrin T."/>
            <person name="Vuong H."/>
            <person name="Weaver B."/>
            <person name="Ciecko A."/>
            <person name="Tallon L."/>
            <person name="Jackson J."/>
            <person name="Pai G."/>
            <person name="Aken S.V."/>
            <person name="Utterback T."/>
            <person name="Reidmuller S."/>
            <person name="Feldblyum T."/>
            <person name="Hsiao J."/>
            <person name="Zismann V."/>
            <person name="Iobst S."/>
            <person name="de Vazeille A.R."/>
            <person name="Buell C.R."/>
            <person name="Ying K."/>
            <person name="Li Y."/>
            <person name="Lu T."/>
            <person name="Huang Y."/>
            <person name="Zhao Q."/>
            <person name="Feng Q."/>
            <person name="Zhang L."/>
            <person name="Zhu J."/>
            <person name="Weng Q."/>
            <person name="Mu J."/>
            <person name="Lu Y."/>
            <person name="Fan D."/>
            <person name="Liu Y."/>
            <person name="Guan J."/>
            <person name="Zhang Y."/>
            <person name="Yu S."/>
            <person name="Liu X."/>
            <person name="Zhang Y."/>
            <person name="Hong G."/>
            <person name="Han B."/>
            <person name="Choisne N."/>
            <person name="Demange N."/>
            <person name="Orjeda G."/>
            <person name="Samain S."/>
            <person name="Cattolico L."/>
            <person name="Pelletier E."/>
            <person name="Couloux A."/>
            <person name="Segurens B."/>
            <person name="Wincker P."/>
            <person name="D'Hont A."/>
            <person name="Scarpelli C."/>
            <person name="Weissenbach J."/>
            <person name="Salanoubat M."/>
            <person name="Quetier F."/>
            <person name="Yu Y."/>
            <person name="Kim H.R."/>
            <person name="Rambo T."/>
            <person name="Currie J."/>
            <person name="Collura K."/>
            <person name="Luo M."/>
            <person name="Yang T."/>
            <person name="Ammiraju J.S.S."/>
            <person name="Engler F."/>
            <person name="Soderlund C."/>
            <person name="Wing R.A."/>
            <person name="Palmer L.E."/>
            <person name="de la Bastide M."/>
            <person name="Spiegel L."/>
            <person name="Nascimento L."/>
            <person name="Zutavern T."/>
            <person name="O'Shaughnessy A."/>
            <person name="Dike S."/>
            <person name="Dedhia N."/>
            <person name="Preston R."/>
            <person name="Balija V."/>
            <person name="McCombie W.R."/>
            <person name="Chow T."/>
            <person name="Chen H."/>
            <person name="Chung M."/>
            <person name="Chen C."/>
            <person name="Shaw J."/>
            <person name="Wu H."/>
            <person name="Hsiao K."/>
            <person name="Chao Y."/>
            <person name="Chu M."/>
            <person name="Cheng C."/>
            <person name="Hour A."/>
            <person name="Lee P."/>
            <person name="Lin S."/>
            <person name="Lin Y."/>
            <person name="Liou J."/>
            <person name="Liu S."/>
            <person name="Hsing Y."/>
            <person name="Raghuvanshi S."/>
            <person name="Mohanty A."/>
            <person name="Bharti A.K."/>
            <person name="Gaur A."/>
            <person name="Gupta V."/>
            <person name="Kumar D."/>
            <person name="Ravi V."/>
            <person name="Vij S."/>
            <person name="Kapur A."/>
            <person name="Khurana P."/>
            <person name="Khurana P."/>
            <person name="Khurana J.P."/>
            <person name="Tyagi A.K."/>
            <person name="Gaikwad K."/>
            <person name="Singh A."/>
            <person name="Dalal V."/>
            <person name="Srivastava S."/>
            <person name="Dixit A."/>
            <person name="Pal A.K."/>
            <person name="Ghazi I.A."/>
            <person name="Yadav M."/>
            <person name="Pandit A."/>
            <person name="Bhargava A."/>
            <person name="Sureshbabu K."/>
            <person name="Batra K."/>
            <person name="Sharma T.R."/>
            <person name="Mohapatra T."/>
            <person name="Singh N.K."/>
            <person name="Messing J."/>
            <person name="Nelson A.B."/>
            <person name="Fuks G."/>
            <person name="Kavchok S."/>
            <person name="Keizer G."/>
            <person name="Linton E."/>
            <person name="Llaca V."/>
            <person name="Song R."/>
            <person name="Tanyolac B."/>
            <person name="Young S."/>
            <person name="Ho-Il K."/>
            <person name="Hahn J.H."/>
            <person name="Sangsakoo G."/>
            <person name="Vanavichit A."/>
            <person name="de Mattos Luiz.A.T."/>
            <person name="Zimmer P.D."/>
            <person name="Malone G."/>
            <person name="Dellagostin O."/>
            <person name="de Oliveira A.C."/>
            <person name="Bevan M."/>
            <person name="Bancroft I."/>
            <person name="Minx P."/>
            <person name="Cordum H."/>
            <person name="Wilson R."/>
            <person name="Cheng Z."/>
            <person name="Jin W."/>
            <person name="Jiang J."/>
            <person name="Leong S.A."/>
            <person name="Iwama H."/>
            <person name="Gojobori T."/>
            <person name="Itoh T."/>
            <person name="Niimura Y."/>
            <person name="Fujii Y."/>
            <person name="Habara T."/>
            <person name="Sakai H."/>
            <person name="Sato Y."/>
            <person name="Wilson G."/>
            <person name="Kumar K."/>
            <person name="McCouch S."/>
            <person name="Juretic N."/>
            <person name="Hoen D."/>
            <person name="Wright S."/>
            <person name="Bruskiewich R."/>
            <person name="Bureau T."/>
            <person name="Miyao A."/>
            <person name="Hirochika H."/>
            <person name="Nishikawa T."/>
            <person name="Kadowaki K."/>
            <person name="Sugiura M."/>
            <person name="Burr B."/>
            <person name="Sasaki T."/>
        </authorList>
    </citation>
    <scope>NUCLEOTIDE SEQUENCE [LARGE SCALE GENOMIC DNA]</scope>
    <source>
        <strain evidence="3">cv. Nipponbare</strain>
    </source>
</reference>
<proteinExistence type="predicted"/>
<dbReference type="Proteomes" id="UP000000763">
    <property type="component" value="Chromosome 2"/>
</dbReference>
<reference evidence="3" key="4">
    <citation type="journal article" date="2008" name="Nucleic Acids Res.">
        <title>The rice annotation project database (RAP-DB): 2008 update.</title>
        <authorList>
            <consortium name="The rice annotation project (RAP)"/>
        </authorList>
    </citation>
    <scope>GENOME REANNOTATION</scope>
    <source>
        <strain evidence="3">cv. Nipponbare</strain>
    </source>
</reference>
<organism evidence="2 3">
    <name type="scientific">Oryza sativa subsp. japonica</name>
    <name type="common">Rice</name>
    <dbReference type="NCBI Taxonomy" id="39947"/>
    <lineage>
        <taxon>Eukaryota</taxon>
        <taxon>Viridiplantae</taxon>
        <taxon>Streptophyta</taxon>
        <taxon>Embryophyta</taxon>
        <taxon>Tracheophyta</taxon>
        <taxon>Spermatophyta</taxon>
        <taxon>Magnoliopsida</taxon>
        <taxon>Liliopsida</taxon>
        <taxon>Poales</taxon>
        <taxon>Poaceae</taxon>
        <taxon>BOP clade</taxon>
        <taxon>Oryzoideae</taxon>
        <taxon>Oryzeae</taxon>
        <taxon>Oryzinae</taxon>
        <taxon>Oryza</taxon>
        <taxon>Oryza sativa</taxon>
    </lineage>
</organism>
<reference evidence="1" key="1">
    <citation type="submission" date="2001-08" db="EMBL/GenBank/DDBJ databases">
        <title>Oryza sativa nipponbare(GA3) genomic DNA, chromosome 2, BAC clone:OJ1568_B05.</title>
        <authorList>
            <person name="Sasaki T."/>
            <person name="Matsumoto T."/>
            <person name="Yamamoto K."/>
        </authorList>
    </citation>
    <scope>NUCLEOTIDE SEQUENCE</scope>
</reference>
<reference evidence="2" key="2">
    <citation type="submission" date="2002-06" db="EMBL/GenBank/DDBJ databases">
        <title>Oryza sativa nipponbare(GA3) genomic DNA, chromosome 2, BAC clone:OJ1212_D02.</title>
        <authorList>
            <person name="Sasaki T."/>
            <person name="Matsumoto T."/>
            <person name="Katayose Y."/>
        </authorList>
    </citation>
    <scope>NUCLEOTIDE SEQUENCE</scope>
</reference>